<accession>I9QEW6</accession>
<dbReference type="Proteomes" id="UP000003741">
    <property type="component" value="Unassembled WGS sequence"/>
</dbReference>
<name>I9QEW6_9BACE</name>
<feature type="domain" description="Carrier" evidence="1">
    <location>
        <begin position="7"/>
        <end position="70"/>
    </location>
</feature>
<dbReference type="PATRIC" id="fig|997874.3.peg.3712"/>
<dbReference type="OrthoDB" id="675004at2"/>
<dbReference type="InterPro" id="IPR009081">
    <property type="entry name" value="PP-bd_ACP"/>
</dbReference>
<reference evidence="2 3" key="1">
    <citation type="submission" date="2012-02" db="EMBL/GenBank/DDBJ databases">
        <title>The Genome Sequence of Bacteroides cellulosilyticus CL02T12C19.</title>
        <authorList>
            <consortium name="The Broad Institute Genome Sequencing Platform"/>
            <person name="Earl A."/>
            <person name="Ward D."/>
            <person name="Feldgarden M."/>
            <person name="Gevers D."/>
            <person name="Zitomersky N.L."/>
            <person name="Coyne M.J."/>
            <person name="Comstock L.E."/>
            <person name="Young S.K."/>
            <person name="Zeng Q."/>
            <person name="Gargeya S."/>
            <person name="Fitzgerald M."/>
            <person name="Haas B."/>
            <person name="Abouelleil A."/>
            <person name="Alvarado L."/>
            <person name="Arachchi H.M."/>
            <person name="Berlin A."/>
            <person name="Chapman S.B."/>
            <person name="Gearin G."/>
            <person name="Goldberg J."/>
            <person name="Griggs A."/>
            <person name="Gujja S."/>
            <person name="Hansen M."/>
            <person name="Heiman D."/>
            <person name="Howarth C."/>
            <person name="Larimer J."/>
            <person name="Lui A."/>
            <person name="MacDonald P.J.P."/>
            <person name="McCowen C."/>
            <person name="Montmayeur A."/>
            <person name="Murphy C."/>
            <person name="Neiman D."/>
            <person name="Pearson M."/>
            <person name="Priest M."/>
            <person name="Roberts A."/>
            <person name="Saif S."/>
            <person name="Shea T."/>
            <person name="Sisk P."/>
            <person name="Stolte C."/>
            <person name="Sykes S."/>
            <person name="Wortman J."/>
            <person name="Nusbaum C."/>
            <person name="Birren B."/>
        </authorList>
    </citation>
    <scope>NUCLEOTIDE SEQUENCE [LARGE SCALE GENOMIC DNA]</scope>
    <source>
        <strain evidence="2 3">CL02T12C19</strain>
    </source>
</reference>
<dbReference type="Gene3D" id="1.10.1200.10">
    <property type="entry name" value="ACP-like"/>
    <property type="match status" value="1"/>
</dbReference>
<dbReference type="AlphaFoldDB" id="I9QEW6"/>
<dbReference type="InterPro" id="IPR036736">
    <property type="entry name" value="ACP-like_sf"/>
</dbReference>
<evidence type="ECO:0000313" key="3">
    <source>
        <dbReference type="Proteomes" id="UP000003741"/>
    </source>
</evidence>
<protein>
    <recommendedName>
        <fullName evidence="1">Carrier domain-containing protein</fullName>
    </recommendedName>
</protein>
<comment type="caution">
    <text evidence="2">The sequence shown here is derived from an EMBL/GenBank/DDBJ whole genome shotgun (WGS) entry which is preliminary data.</text>
</comment>
<gene>
    <name evidence="2" type="ORF">HMPREF1062_03621</name>
</gene>
<dbReference type="RefSeq" id="WP_007217966.1">
    <property type="nucleotide sequence ID" value="NZ_JH724087.1"/>
</dbReference>
<evidence type="ECO:0000313" key="2">
    <source>
        <dbReference type="EMBL" id="EIY27946.1"/>
    </source>
</evidence>
<dbReference type="Pfam" id="PF00550">
    <property type="entry name" value="PP-binding"/>
    <property type="match status" value="1"/>
</dbReference>
<keyword evidence="3" id="KW-1185">Reference proteome</keyword>
<evidence type="ECO:0000259" key="1">
    <source>
        <dbReference type="Pfam" id="PF00550"/>
    </source>
</evidence>
<dbReference type="HOGENOM" id="CLU_108696_20_5_10"/>
<dbReference type="SUPFAM" id="SSF47336">
    <property type="entry name" value="ACP-like"/>
    <property type="match status" value="1"/>
</dbReference>
<organism evidence="2 3">
    <name type="scientific">Bacteroides cellulosilyticus CL02T12C19</name>
    <dbReference type="NCBI Taxonomy" id="997874"/>
    <lineage>
        <taxon>Bacteria</taxon>
        <taxon>Pseudomonadati</taxon>
        <taxon>Bacteroidota</taxon>
        <taxon>Bacteroidia</taxon>
        <taxon>Bacteroidales</taxon>
        <taxon>Bacteroidaceae</taxon>
        <taxon>Bacteroides</taxon>
    </lineage>
</organism>
<sequence length="75" mass="8406">MTLDEFVTAFAEEFDETPAEQFTPVTNFKGLDEWGSLTALSIIAMVDENLEKRVTGADLRECTTIEDLYNLALSK</sequence>
<proteinExistence type="predicted"/>
<dbReference type="EMBL" id="AGXG01000080">
    <property type="protein sequence ID" value="EIY27946.1"/>
    <property type="molecule type" value="Genomic_DNA"/>
</dbReference>